<evidence type="ECO:0000256" key="2">
    <source>
        <dbReference type="ARBA" id="ARBA00022490"/>
    </source>
</evidence>
<feature type="domain" description="Kinesin motor" evidence="9">
    <location>
        <begin position="9"/>
        <end position="340"/>
    </location>
</feature>
<dbReference type="EMBL" id="JAHDYR010000004">
    <property type="protein sequence ID" value="KAG9397062.1"/>
    <property type="molecule type" value="Genomic_DNA"/>
</dbReference>
<dbReference type="SMART" id="SM00129">
    <property type="entry name" value="KISc"/>
    <property type="match status" value="1"/>
</dbReference>
<comment type="subcellular location">
    <subcellularLocation>
        <location evidence="1">Cytoplasm</location>
    </subcellularLocation>
</comment>
<dbReference type="PROSITE" id="PS50067">
    <property type="entry name" value="KINESIN_MOTOR_2"/>
    <property type="match status" value="1"/>
</dbReference>
<comment type="similarity">
    <text evidence="6">Belongs to the TRAFAC class myosin-kinesin ATPase superfamily. Kinesin family.</text>
</comment>
<dbReference type="GO" id="GO:0003777">
    <property type="term" value="F:microtubule motor activity"/>
    <property type="evidence" value="ECO:0007669"/>
    <property type="project" value="InterPro"/>
</dbReference>
<dbReference type="GO" id="GO:0007018">
    <property type="term" value="P:microtubule-based movement"/>
    <property type="evidence" value="ECO:0007669"/>
    <property type="project" value="InterPro"/>
</dbReference>
<keyword evidence="2" id="KW-0963">Cytoplasm</keyword>
<protein>
    <submittedName>
        <fullName evidence="10">Kinesin motor domain</fullName>
    </submittedName>
</protein>
<feature type="binding site" evidence="6">
    <location>
        <begin position="92"/>
        <end position="99"/>
    </location>
    <ligand>
        <name>ATP</name>
        <dbReference type="ChEBI" id="CHEBI:30616"/>
    </ligand>
</feature>
<dbReference type="Gene3D" id="3.40.850.10">
    <property type="entry name" value="Kinesin motor domain"/>
    <property type="match status" value="1"/>
</dbReference>
<dbReference type="InterPro" id="IPR027417">
    <property type="entry name" value="P-loop_NTPase"/>
</dbReference>
<dbReference type="OrthoDB" id="3176171at2759"/>
<dbReference type="GO" id="GO:0051231">
    <property type="term" value="P:spindle elongation"/>
    <property type="evidence" value="ECO:0007669"/>
    <property type="project" value="TreeGrafter"/>
</dbReference>
<keyword evidence="3 6" id="KW-0547">Nucleotide-binding</keyword>
<evidence type="ECO:0000256" key="1">
    <source>
        <dbReference type="ARBA" id="ARBA00004496"/>
    </source>
</evidence>
<dbReference type="SUPFAM" id="SSF57997">
    <property type="entry name" value="Tropomyosin"/>
    <property type="match status" value="1"/>
</dbReference>
<dbReference type="Proteomes" id="UP000717585">
    <property type="component" value="Unassembled WGS sequence"/>
</dbReference>
<dbReference type="InterPro" id="IPR036961">
    <property type="entry name" value="Kinesin_motor_dom_sf"/>
</dbReference>
<dbReference type="InterPro" id="IPR001752">
    <property type="entry name" value="Kinesin_motor_dom"/>
</dbReference>
<evidence type="ECO:0000256" key="3">
    <source>
        <dbReference type="ARBA" id="ARBA00022741"/>
    </source>
</evidence>
<keyword evidence="4 6" id="KW-0067">ATP-binding</keyword>
<evidence type="ECO:0000256" key="5">
    <source>
        <dbReference type="ARBA" id="ARBA00023054"/>
    </source>
</evidence>
<dbReference type="InterPro" id="IPR027640">
    <property type="entry name" value="Kinesin-like_fam"/>
</dbReference>
<evidence type="ECO:0000256" key="6">
    <source>
        <dbReference type="PROSITE-ProRule" id="PRU00283"/>
    </source>
</evidence>
<dbReference type="GO" id="GO:0007052">
    <property type="term" value="P:mitotic spindle organization"/>
    <property type="evidence" value="ECO:0007669"/>
    <property type="project" value="TreeGrafter"/>
</dbReference>
<dbReference type="Pfam" id="PF00225">
    <property type="entry name" value="Kinesin"/>
    <property type="match status" value="1"/>
</dbReference>
<evidence type="ECO:0000256" key="7">
    <source>
        <dbReference type="SAM" id="Coils"/>
    </source>
</evidence>
<dbReference type="AlphaFoldDB" id="A0A8J6BGK4"/>
<sequence length="879" mass="96513">MTAAASTERVHVTIRCRPPNSTELAKSDYSNVVEIQSEQHVAVEKSLGETKKYNFDHVLGPDTTQQKVFEACGMEVVDSCLNGYNGTIMAYGQTGTGKTFTLSNHTPGQEGVISRAMVRLFETADRDPDHDYEITVSYIQIYREMVQDLLDTTKDNLAIRENNNGMYLDGVTKRRVTHVDEVIGVITEGNTNRVVANTKMNAESSRSHAVLFTYIDRVDKMDERVYTENKNTKRTKLSGKLVLLDLAGSERMKRTKAVGVQAQEGRAINLSLTALGNVIHALSDPKIKHIPYRDSKLTRLLADSLGGDAKTSLLVAVGPDSESSQETCNSLNFAQRAMKVQQMVKQHVEQDYRALAAKLQAELDAMADVRLQLETKLEEANREKAGLAARVTELEKSAVEPQQLEVPGETTTVEVVKEVADPAQQARIDELIDDLETTQDELDDALNDLVDARRRVDELQAEVDAAAGFKEQLEEVEADAAERVGQVNEELFEMQKELDEALEERDTAESELENLKDELEDVKADLVEAEERVEELEEAEIEKDSELEDLKDKVQELGDKLAEVTGSLAATKNQATRTAAKTKDAEQTINNLKEDLQRAQSRSVTATAHLAATTAFVEALASAADLIDSIPAVDLAPVLPHTEPRPTDAAQLPAPAPRSALPEPPAPTDTAGRWAVLEAAAEGMETAGMPRPRVPDAGRLAALCQGVEAGNAMIRHLMADNGTLAAEVDLYYETAKAMVAQLAATRADVAEQLARSHTSMDHRSAAFAALIEKRTRTHAASVIQRAWRGFVQARAIDAQLTDARTKVHVLESSQSRLRQATTRSALDSLRQALAGTDDTVSFLWDVLNGVRREGTGRLFERMMVMAETESFDNPLARLV</sequence>
<dbReference type="PRINTS" id="PR00380">
    <property type="entry name" value="KINESINHEAVY"/>
</dbReference>
<reference evidence="10" key="1">
    <citation type="submission" date="2021-05" db="EMBL/GenBank/DDBJ databases">
        <title>A free-living protist that lacks canonical eukaryotic 1 DNA replication and segregation systems.</title>
        <authorList>
            <person name="Salas-Leiva D.E."/>
            <person name="Tromer E.C."/>
            <person name="Curtis B.A."/>
            <person name="Jerlstrom-Hultqvist J."/>
            <person name="Kolisko M."/>
            <person name="Yi Z."/>
            <person name="Salas-Leiva J.S."/>
            <person name="Gallot-Lavallee L."/>
            <person name="Kops G.J.P.L."/>
            <person name="Archibald J.M."/>
            <person name="Simpson A.G.B."/>
            <person name="Roger A.J."/>
        </authorList>
    </citation>
    <scope>NUCLEOTIDE SEQUENCE</scope>
    <source>
        <strain evidence="10">BICM</strain>
    </source>
</reference>
<keyword evidence="5 7" id="KW-0175">Coiled coil</keyword>
<feature type="region of interest" description="Disordered" evidence="8">
    <location>
        <begin position="638"/>
        <end position="670"/>
    </location>
</feature>
<dbReference type="CDD" id="cd00106">
    <property type="entry name" value="KISc"/>
    <property type="match status" value="1"/>
</dbReference>
<organism evidence="10 11">
    <name type="scientific">Carpediemonas membranifera</name>
    <dbReference type="NCBI Taxonomy" id="201153"/>
    <lineage>
        <taxon>Eukaryota</taxon>
        <taxon>Metamonada</taxon>
        <taxon>Carpediemonas-like organisms</taxon>
        <taxon>Carpediemonas</taxon>
    </lineage>
</organism>
<accession>A0A8J6BGK4</accession>
<dbReference type="SUPFAM" id="SSF52540">
    <property type="entry name" value="P-loop containing nucleoside triphosphate hydrolases"/>
    <property type="match status" value="1"/>
</dbReference>
<evidence type="ECO:0000256" key="8">
    <source>
        <dbReference type="SAM" id="MobiDB-lite"/>
    </source>
</evidence>
<dbReference type="GO" id="GO:0005875">
    <property type="term" value="C:microtubule associated complex"/>
    <property type="evidence" value="ECO:0007669"/>
    <property type="project" value="TreeGrafter"/>
</dbReference>
<dbReference type="GO" id="GO:0005524">
    <property type="term" value="F:ATP binding"/>
    <property type="evidence" value="ECO:0007669"/>
    <property type="project" value="UniProtKB-UniRule"/>
</dbReference>
<feature type="coiled-coil region" evidence="7">
    <location>
        <begin position="428"/>
        <end position="609"/>
    </location>
</feature>
<dbReference type="PANTHER" id="PTHR47969">
    <property type="entry name" value="CHROMOSOME-ASSOCIATED KINESIN KIF4A-RELATED"/>
    <property type="match status" value="1"/>
</dbReference>
<keyword evidence="11" id="KW-1185">Reference proteome</keyword>
<evidence type="ECO:0000256" key="4">
    <source>
        <dbReference type="ARBA" id="ARBA00022840"/>
    </source>
</evidence>
<keyword evidence="6" id="KW-0505">Motor protein</keyword>
<gene>
    <name evidence="10" type="ORF">J8273_1419</name>
</gene>
<dbReference type="GO" id="GO:0008017">
    <property type="term" value="F:microtubule binding"/>
    <property type="evidence" value="ECO:0007669"/>
    <property type="project" value="InterPro"/>
</dbReference>
<dbReference type="Gene3D" id="1.10.287.1490">
    <property type="match status" value="1"/>
</dbReference>
<comment type="caution">
    <text evidence="10">The sequence shown here is derived from an EMBL/GenBank/DDBJ whole genome shotgun (WGS) entry which is preliminary data.</text>
</comment>
<evidence type="ECO:0000313" key="10">
    <source>
        <dbReference type="EMBL" id="KAG9397062.1"/>
    </source>
</evidence>
<dbReference type="GO" id="GO:0005737">
    <property type="term" value="C:cytoplasm"/>
    <property type="evidence" value="ECO:0007669"/>
    <property type="project" value="UniProtKB-SubCell"/>
</dbReference>
<evidence type="ECO:0000313" key="11">
    <source>
        <dbReference type="Proteomes" id="UP000717585"/>
    </source>
</evidence>
<evidence type="ECO:0000259" key="9">
    <source>
        <dbReference type="PROSITE" id="PS50067"/>
    </source>
</evidence>
<proteinExistence type="inferred from homology"/>
<dbReference type="PROSITE" id="PS50096">
    <property type="entry name" value="IQ"/>
    <property type="match status" value="1"/>
</dbReference>
<name>A0A8J6BGK4_9EUKA</name>
<feature type="coiled-coil region" evidence="7">
    <location>
        <begin position="356"/>
        <end position="397"/>
    </location>
</feature>
<dbReference type="PANTHER" id="PTHR47969:SF15">
    <property type="entry name" value="CHROMOSOME-ASSOCIATED KINESIN KIF4A-RELATED"/>
    <property type="match status" value="1"/>
</dbReference>